<accession>A0ABQ2EVJ6</accession>
<dbReference type="Pfam" id="PF01812">
    <property type="entry name" value="5-FTHF_cyc-lig"/>
    <property type="match status" value="1"/>
</dbReference>
<gene>
    <name evidence="1" type="ORF">GCM10008955_22640</name>
</gene>
<dbReference type="InterPro" id="IPR002698">
    <property type="entry name" value="FTHF_cligase"/>
</dbReference>
<reference evidence="2" key="1">
    <citation type="journal article" date="2019" name="Int. J. Syst. Evol. Microbiol.">
        <title>The Global Catalogue of Microorganisms (GCM) 10K type strain sequencing project: providing services to taxonomists for standard genome sequencing and annotation.</title>
        <authorList>
            <consortium name="The Broad Institute Genomics Platform"/>
            <consortium name="The Broad Institute Genome Sequencing Center for Infectious Disease"/>
            <person name="Wu L."/>
            <person name="Ma J."/>
        </authorList>
    </citation>
    <scope>NUCLEOTIDE SEQUENCE [LARGE SCALE GENOMIC DNA]</scope>
    <source>
        <strain evidence="2">JCM 30331</strain>
    </source>
</reference>
<name>A0ABQ2EVJ6_9DEIO</name>
<sequence length="211" mass="22496">MTQDAYAVTPGAWREQVWTTLMRERQCSYPLPPHGHHPNFKGARDAAGHLLRHPDVAALRVLVVGPERALYPLRKLALQSGVTLYVPHQKKAGWYWRVTDPAGAKLSALPDYGEPVLRPDGAQGVVLGSVAADEQGGRLGKGYGWAARGLHLSALGLEVPEFTLAHPLMLSSRLPCPPDSVVALVGTPRGVQSPKTFPLAPAGSPSVDSGA</sequence>
<comment type="caution">
    <text evidence="1">The sequence shown here is derived from an EMBL/GenBank/DDBJ whole genome shotgun (WGS) entry which is preliminary data.</text>
</comment>
<organism evidence="1 2">
    <name type="scientific">Deinococcus malanensis</name>
    <dbReference type="NCBI Taxonomy" id="1706855"/>
    <lineage>
        <taxon>Bacteria</taxon>
        <taxon>Thermotogati</taxon>
        <taxon>Deinococcota</taxon>
        <taxon>Deinococci</taxon>
        <taxon>Deinococcales</taxon>
        <taxon>Deinococcaceae</taxon>
        <taxon>Deinococcus</taxon>
    </lineage>
</organism>
<dbReference type="Gene3D" id="3.40.50.10420">
    <property type="entry name" value="NagB/RpiA/CoA transferase-like"/>
    <property type="match status" value="1"/>
</dbReference>
<proteinExistence type="predicted"/>
<dbReference type="EMBL" id="BMPP01000008">
    <property type="protein sequence ID" value="GGK28349.1"/>
    <property type="molecule type" value="Genomic_DNA"/>
</dbReference>
<keyword evidence="2" id="KW-1185">Reference proteome</keyword>
<dbReference type="PANTHER" id="PTHR13017:SF0">
    <property type="entry name" value="METHENYLTETRAHYDROFOLATE SYNTHASE DOMAIN-CONTAINING PROTEIN"/>
    <property type="match status" value="1"/>
</dbReference>
<dbReference type="PANTHER" id="PTHR13017">
    <property type="entry name" value="5-FORMYLTETRAHYDROFOLATE CYCLO-LIGASE-RELATED"/>
    <property type="match status" value="1"/>
</dbReference>
<dbReference type="InterPro" id="IPR024185">
    <property type="entry name" value="FTHF_cligase-like_sf"/>
</dbReference>
<evidence type="ECO:0000313" key="1">
    <source>
        <dbReference type="EMBL" id="GGK28349.1"/>
    </source>
</evidence>
<dbReference type="InterPro" id="IPR037171">
    <property type="entry name" value="NagB/RpiA_transferase-like"/>
</dbReference>
<dbReference type="SUPFAM" id="SSF100950">
    <property type="entry name" value="NagB/RpiA/CoA transferase-like"/>
    <property type="match status" value="1"/>
</dbReference>
<dbReference type="RefSeq" id="WP_189008377.1">
    <property type="nucleotide sequence ID" value="NZ_BMPP01000008.1"/>
</dbReference>
<dbReference type="Proteomes" id="UP000647587">
    <property type="component" value="Unassembled WGS sequence"/>
</dbReference>
<evidence type="ECO:0000313" key="2">
    <source>
        <dbReference type="Proteomes" id="UP000647587"/>
    </source>
</evidence>
<protein>
    <submittedName>
        <fullName evidence="1">5-formyltetrahydrofolate cyclo-ligase</fullName>
    </submittedName>
</protein>